<dbReference type="GO" id="GO:0005634">
    <property type="term" value="C:nucleus"/>
    <property type="evidence" value="ECO:0007669"/>
    <property type="project" value="TreeGrafter"/>
</dbReference>
<dbReference type="GO" id="GO:0045893">
    <property type="term" value="P:positive regulation of DNA-templated transcription"/>
    <property type="evidence" value="ECO:0007669"/>
    <property type="project" value="UniProtKB-ARBA"/>
</dbReference>
<dbReference type="GO" id="GO:0000981">
    <property type="term" value="F:DNA-binding transcription factor activity, RNA polymerase II-specific"/>
    <property type="evidence" value="ECO:0007669"/>
    <property type="project" value="TreeGrafter"/>
</dbReference>
<dbReference type="Gene3D" id="2.60.200.10">
    <property type="match status" value="1"/>
</dbReference>
<organism evidence="3 4">
    <name type="scientific">Lymnaea stagnalis</name>
    <name type="common">Great pond snail</name>
    <name type="synonym">Helix stagnalis</name>
    <dbReference type="NCBI Taxonomy" id="6523"/>
    <lineage>
        <taxon>Eukaryota</taxon>
        <taxon>Metazoa</taxon>
        <taxon>Spiralia</taxon>
        <taxon>Lophotrochozoa</taxon>
        <taxon>Mollusca</taxon>
        <taxon>Gastropoda</taxon>
        <taxon>Heterobranchia</taxon>
        <taxon>Euthyneura</taxon>
        <taxon>Panpulmonata</taxon>
        <taxon>Hygrophila</taxon>
        <taxon>Lymnaeoidea</taxon>
        <taxon>Lymnaeidae</taxon>
        <taxon>Lymnaea</taxon>
    </lineage>
</organism>
<dbReference type="Pfam" id="PF10401">
    <property type="entry name" value="IRF-3"/>
    <property type="match status" value="1"/>
</dbReference>
<reference evidence="3 4" key="1">
    <citation type="submission" date="2024-04" db="EMBL/GenBank/DDBJ databases">
        <authorList>
            <consortium name="Genoscope - CEA"/>
            <person name="William W."/>
        </authorList>
    </citation>
    <scope>NUCLEOTIDE SEQUENCE [LARGE SCALE GENOMIC DNA]</scope>
</reference>
<dbReference type="EMBL" id="CAXITT010000054">
    <property type="protein sequence ID" value="CAL1529739.1"/>
    <property type="molecule type" value="Genomic_DNA"/>
</dbReference>
<dbReference type="InterPro" id="IPR008984">
    <property type="entry name" value="SMAD_FHA_dom_sf"/>
</dbReference>
<dbReference type="AlphaFoldDB" id="A0AAV2HAE9"/>
<dbReference type="SUPFAM" id="SSF49879">
    <property type="entry name" value="SMAD/FHA domain"/>
    <property type="match status" value="1"/>
</dbReference>
<dbReference type="PRINTS" id="PR00267">
    <property type="entry name" value="INTFRNREGFCT"/>
</dbReference>
<evidence type="ECO:0000313" key="4">
    <source>
        <dbReference type="Proteomes" id="UP001497497"/>
    </source>
</evidence>
<comment type="caution">
    <text evidence="3">The sequence shown here is derived from an EMBL/GenBank/DDBJ whole genome shotgun (WGS) entry which is preliminary data.</text>
</comment>
<dbReference type="InterPro" id="IPR001346">
    <property type="entry name" value="Interferon_reg_fact_DNA-bd_dom"/>
</dbReference>
<evidence type="ECO:0000256" key="1">
    <source>
        <dbReference type="SAM" id="MobiDB-lite"/>
    </source>
</evidence>
<evidence type="ECO:0000259" key="2">
    <source>
        <dbReference type="PROSITE" id="PS51507"/>
    </source>
</evidence>
<dbReference type="GO" id="GO:0002376">
    <property type="term" value="P:immune system process"/>
    <property type="evidence" value="ECO:0007669"/>
    <property type="project" value="TreeGrafter"/>
</dbReference>
<dbReference type="Pfam" id="PF00605">
    <property type="entry name" value="IRF"/>
    <property type="match status" value="1"/>
</dbReference>
<feature type="compositionally biased region" description="Low complexity" evidence="1">
    <location>
        <begin position="126"/>
        <end position="136"/>
    </location>
</feature>
<dbReference type="PANTHER" id="PTHR11949:SF53">
    <property type="entry name" value="IRF TRYPTOPHAN PENTAD REPEAT DOMAIN-CONTAINING PROTEIN"/>
    <property type="match status" value="1"/>
</dbReference>
<feature type="region of interest" description="Disordered" evidence="1">
    <location>
        <begin position="117"/>
        <end position="145"/>
    </location>
</feature>
<name>A0AAV2HAE9_LYMST</name>
<dbReference type="InterPro" id="IPR017855">
    <property type="entry name" value="SMAD-like_dom_sf"/>
</dbReference>
<dbReference type="InterPro" id="IPR036388">
    <property type="entry name" value="WH-like_DNA-bd_sf"/>
</dbReference>
<feature type="domain" description="IRF tryptophan pentad repeat" evidence="2">
    <location>
        <begin position="8"/>
        <end position="114"/>
    </location>
</feature>
<dbReference type="InterPro" id="IPR036390">
    <property type="entry name" value="WH_DNA-bd_sf"/>
</dbReference>
<protein>
    <recommendedName>
        <fullName evidence="2">IRF tryptophan pentad repeat domain-containing protein</fullName>
    </recommendedName>
</protein>
<dbReference type="Proteomes" id="UP001497497">
    <property type="component" value="Unassembled WGS sequence"/>
</dbReference>
<dbReference type="Gene3D" id="1.10.10.10">
    <property type="entry name" value="Winged helix-like DNA-binding domain superfamily/Winged helix DNA-binding domain"/>
    <property type="match status" value="1"/>
</dbReference>
<dbReference type="InterPro" id="IPR019471">
    <property type="entry name" value="Interferon_reg_factor-3"/>
</dbReference>
<proteinExistence type="predicted"/>
<dbReference type="PANTHER" id="PTHR11949">
    <property type="entry name" value="INTERFERON REGULATORY FACTOR"/>
    <property type="match status" value="1"/>
</dbReference>
<evidence type="ECO:0000313" key="3">
    <source>
        <dbReference type="EMBL" id="CAL1529739.1"/>
    </source>
</evidence>
<dbReference type="GO" id="GO:0000978">
    <property type="term" value="F:RNA polymerase II cis-regulatory region sequence-specific DNA binding"/>
    <property type="evidence" value="ECO:0007669"/>
    <property type="project" value="TreeGrafter"/>
</dbReference>
<accession>A0AAV2HAE9</accession>
<keyword evidence="4" id="KW-1185">Reference proteome</keyword>
<sequence>MMMGDSRRPDLRRWLEMMVREGRCQGLTWESEEHKLFRLPWPHQKSRDWKEEDCQILIEWARHTGKYKQGDPLDFPTWKTRIRTAINKNREIKEVPTLHKLEGSNPYKVYRFLPTSPSRTRREQLSPSHPGSDSSPSPTPSVNEVFGQSFKSELSTTGSELPAFQQLGMISTAIPGVSYQYHPQETILSQSLLAGSSYTRVSPQNILDVKDNPLAFIMYIPHQTGDSSNVQSSTEDMDTSDDVQATNLLSTTQTQLQNMHVAGQLDLGLPYNLFNDNQTYHIKDNLSSMGKDTSMPSDLKSIDSLDLIPPIVDGLQKKPDFYLHVQVLYGTTPAQVVNSSRVKTKHCRLFFGSPNRSSGQETGTSAARDEIQMPDFNELPHFDEKQKKKINEALFENEGGEVILTYSDEGDVYAERRCLTRVFCSDGVAESEVVPRTKKNRPVVPSKVFDYTNRFSSELKLHQSDPQHPPPRDHFVLTFGHEILKNDDRPLRVVPVFVVVRHVQAALERQPFAKATVGNALISADSGSFEKVVSKGKEKIDI</sequence>
<dbReference type="SMART" id="SM01243">
    <property type="entry name" value="IRF-3"/>
    <property type="match status" value="1"/>
</dbReference>
<dbReference type="CDD" id="cd00103">
    <property type="entry name" value="IRF"/>
    <property type="match status" value="1"/>
</dbReference>
<dbReference type="PROSITE" id="PS51507">
    <property type="entry name" value="IRF_2"/>
    <property type="match status" value="1"/>
</dbReference>
<dbReference type="SUPFAM" id="SSF46785">
    <property type="entry name" value="Winged helix' DNA-binding domain"/>
    <property type="match status" value="1"/>
</dbReference>
<gene>
    <name evidence="3" type="ORF">GSLYS_00003894001</name>
</gene>
<dbReference type="SMART" id="SM00348">
    <property type="entry name" value="IRF"/>
    <property type="match status" value="1"/>
</dbReference>